<gene>
    <name evidence="1" type="ORF">EJ04DRAFT_22717</name>
</gene>
<reference evidence="1" key="1">
    <citation type="journal article" date="2020" name="Stud. Mycol.">
        <title>101 Dothideomycetes genomes: a test case for predicting lifestyles and emergence of pathogens.</title>
        <authorList>
            <person name="Haridas S."/>
            <person name="Albert R."/>
            <person name="Binder M."/>
            <person name="Bloem J."/>
            <person name="Labutti K."/>
            <person name="Salamov A."/>
            <person name="Andreopoulos B."/>
            <person name="Baker S."/>
            <person name="Barry K."/>
            <person name="Bills G."/>
            <person name="Bluhm B."/>
            <person name="Cannon C."/>
            <person name="Castanera R."/>
            <person name="Culley D."/>
            <person name="Daum C."/>
            <person name="Ezra D."/>
            <person name="Gonzalez J."/>
            <person name="Henrissat B."/>
            <person name="Kuo A."/>
            <person name="Liang C."/>
            <person name="Lipzen A."/>
            <person name="Lutzoni F."/>
            <person name="Magnuson J."/>
            <person name="Mondo S."/>
            <person name="Nolan M."/>
            <person name="Ohm R."/>
            <person name="Pangilinan J."/>
            <person name="Park H.-J."/>
            <person name="Ramirez L."/>
            <person name="Alfaro M."/>
            <person name="Sun H."/>
            <person name="Tritt A."/>
            <person name="Yoshinaga Y."/>
            <person name="Zwiers L.-H."/>
            <person name="Turgeon B."/>
            <person name="Goodwin S."/>
            <person name="Spatafora J."/>
            <person name="Crous P."/>
            <person name="Grigoriev I."/>
        </authorList>
    </citation>
    <scope>NUCLEOTIDE SEQUENCE</scope>
    <source>
        <strain evidence="1">CBS 125425</strain>
    </source>
</reference>
<comment type="caution">
    <text evidence="1">The sequence shown here is derived from an EMBL/GenBank/DDBJ whole genome shotgun (WGS) entry which is preliminary data.</text>
</comment>
<keyword evidence="2" id="KW-1185">Reference proteome</keyword>
<sequence length="149" mass="17179">MRATAYETKSSRHEYTLLQSSRTFCACDLPIFTTANIPQSRQRTWHTMDRQRIRGQLNTHVKKARSTGPWYCQSQVLRSTSQSLSWRLRPLRGTGSNQHRGRTVLMAGGVMTVKLQKLWVQQEERSAHIEVVQGRISPCISLRTRSPCH</sequence>
<evidence type="ECO:0000313" key="2">
    <source>
        <dbReference type="Proteomes" id="UP000799444"/>
    </source>
</evidence>
<name>A0A9P4V5F1_9PLEO</name>
<proteinExistence type="predicted"/>
<dbReference type="Proteomes" id="UP000799444">
    <property type="component" value="Unassembled WGS sequence"/>
</dbReference>
<evidence type="ECO:0000313" key="1">
    <source>
        <dbReference type="EMBL" id="KAF2738704.1"/>
    </source>
</evidence>
<protein>
    <submittedName>
        <fullName evidence="1">Uncharacterized protein</fullName>
    </submittedName>
</protein>
<dbReference type="EMBL" id="ML996107">
    <property type="protein sequence ID" value="KAF2738704.1"/>
    <property type="molecule type" value="Genomic_DNA"/>
</dbReference>
<accession>A0A9P4V5F1</accession>
<dbReference type="AlphaFoldDB" id="A0A9P4V5F1"/>
<organism evidence="1 2">
    <name type="scientific">Polyplosphaeria fusca</name>
    <dbReference type="NCBI Taxonomy" id="682080"/>
    <lineage>
        <taxon>Eukaryota</taxon>
        <taxon>Fungi</taxon>
        <taxon>Dikarya</taxon>
        <taxon>Ascomycota</taxon>
        <taxon>Pezizomycotina</taxon>
        <taxon>Dothideomycetes</taxon>
        <taxon>Pleosporomycetidae</taxon>
        <taxon>Pleosporales</taxon>
        <taxon>Tetraplosphaeriaceae</taxon>
        <taxon>Polyplosphaeria</taxon>
    </lineage>
</organism>